<sequence length="685" mass="72302">MKHFYKIITRSNNLTNRLKNFAMSAAFLFSGYNTLNAQVSTYTFGQASGTFSPITGTILGTATGNASATNLNSEVYPVALPFGFNFNGVSYTSLNASSNGFVTFGTTAPSTTNTTPISNTATYDGAISAFGRDLNSVFDVNSVTGNMSWEVVGTTPNREVVIQWKDFRPTNVTSTTSVYTFSFQIRLQETSNIIKAVYTSGSYVIGSTSYNSTAQIGLRGTSSSDYNNRLNATTLEFVNSTAGTANTSSQAFNTVNAIPGMPSTGLTYTWTPPSCYTPNGLTSTSSTPTTASISWNASSSLPSGGYDIYYSTSNTPPISTTAPSQSVTGTTATLSLLTPSTGYYIWVRSNCGSGNTSAWTLQPISVFTQCQPPALLSTTGATVCPNQTATLSATADAGATIKWYDAVTGGNMLATGNSYTTPNLSSTTNYYVSASVGSTESVGVANPGVLTNSGTTTAGTTFYMEATVTNTPISVQSVDVFPSAAGNASFIRVYLGTASTPAYEIPFTSTVASGGVTPQTIPLNIVLNPGVYRFKIEGAGSYYRNYVSPGGVGQAFPYGQGNFTLTGGSNVTTGYYLFYNFVVGNNCESARQQVTASIDTACLSTSEVHKKDAIKVYPNPFSEVVNISKPELVKSIRVSDVSGKLIRTFNQAESVLRLNDLSAGMYILQLDMKDGSRQSVKIVKK</sequence>
<name>A0ABT2W510_9FLAO</name>
<dbReference type="Proteomes" id="UP001208649">
    <property type="component" value="Unassembled WGS sequence"/>
</dbReference>
<dbReference type="InterPro" id="IPR036116">
    <property type="entry name" value="FN3_sf"/>
</dbReference>
<dbReference type="NCBIfam" id="TIGR04183">
    <property type="entry name" value="Por_Secre_tail"/>
    <property type="match status" value="1"/>
</dbReference>
<keyword evidence="1" id="KW-0732">Signal</keyword>
<reference evidence="4" key="1">
    <citation type="submission" date="2023-07" db="EMBL/GenBank/DDBJ databases">
        <title>Chryseobacterium sp. strain PBS4-4 Genome sequencing and assembly.</title>
        <authorList>
            <person name="Jung Y."/>
        </authorList>
    </citation>
    <scope>NUCLEOTIDE SEQUENCE [LARGE SCALE GENOMIC DNA]</scope>
    <source>
        <strain evidence="4">PBS4-4</strain>
    </source>
</reference>
<dbReference type="Pfam" id="PF00041">
    <property type="entry name" value="fn3"/>
    <property type="match status" value="1"/>
</dbReference>
<dbReference type="InterPro" id="IPR026444">
    <property type="entry name" value="Secre_tail"/>
</dbReference>
<dbReference type="PROSITE" id="PS50853">
    <property type="entry name" value="FN3"/>
    <property type="match status" value="1"/>
</dbReference>
<keyword evidence="4" id="KW-1185">Reference proteome</keyword>
<dbReference type="SUPFAM" id="SSF49265">
    <property type="entry name" value="Fibronectin type III"/>
    <property type="match status" value="1"/>
</dbReference>
<evidence type="ECO:0000259" key="2">
    <source>
        <dbReference type="PROSITE" id="PS50853"/>
    </source>
</evidence>
<feature type="domain" description="Fibronectin type-III" evidence="2">
    <location>
        <begin position="277"/>
        <end position="373"/>
    </location>
</feature>
<dbReference type="InterPro" id="IPR003961">
    <property type="entry name" value="FN3_dom"/>
</dbReference>
<gene>
    <name evidence="3" type="ORF">NZ698_08660</name>
</gene>
<organism evidence="3 4">
    <name type="scientific">Chryseobacterium edaphi</name>
    <dbReference type="NCBI Taxonomy" id="2976532"/>
    <lineage>
        <taxon>Bacteria</taxon>
        <taxon>Pseudomonadati</taxon>
        <taxon>Bacteroidota</taxon>
        <taxon>Flavobacteriia</taxon>
        <taxon>Flavobacteriales</taxon>
        <taxon>Weeksellaceae</taxon>
        <taxon>Chryseobacterium group</taxon>
        <taxon>Chryseobacterium</taxon>
    </lineage>
</organism>
<accession>A0ABT2W510</accession>
<evidence type="ECO:0000313" key="4">
    <source>
        <dbReference type="Proteomes" id="UP001208649"/>
    </source>
</evidence>
<evidence type="ECO:0000313" key="3">
    <source>
        <dbReference type="EMBL" id="MCU7617268.1"/>
    </source>
</evidence>
<dbReference type="InterPro" id="IPR013783">
    <property type="entry name" value="Ig-like_fold"/>
</dbReference>
<dbReference type="Pfam" id="PF18962">
    <property type="entry name" value="Por_Secre_tail"/>
    <property type="match status" value="1"/>
</dbReference>
<evidence type="ECO:0000256" key="1">
    <source>
        <dbReference type="ARBA" id="ARBA00022729"/>
    </source>
</evidence>
<comment type="caution">
    <text evidence="3">The sequence shown here is derived from an EMBL/GenBank/DDBJ whole genome shotgun (WGS) entry which is preliminary data.</text>
</comment>
<proteinExistence type="predicted"/>
<dbReference type="InterPro" id="IPR044023">
    <property type="entry name" value="Ig_7"/>
</dbReference>
<dbReference type="EMBL" id="JAOTEM010000002">
    <property type="protein sequence ID" value="MCU7617268.1"/>
    <property type="molecule type" value="Genomic_DNA"/>
</dbReference>
<dbReference type="Gene3D" id="2.60.40.10">
    <property type="entry name" value="Immunoglobulins"/>
    <property type="match status" value="1"/>
</dbReference>
<dbReference type="Pfam" id="PF19081">
    <property type="entry name" value="Ig_7"/>
    <property type="match status" value="1"/>
</dbReference>
<dbReference type="SMART" id="SM00060">
    <property type="entry name" value="FN3"/>
    <property type="match status" value="1"/>
</dbReference>
<dbReference type="RefSeq" id="WP_263002716.1">
    <property type="nucleotide sequence ID" value="NZ_JAOTEM010000002.1"/>
</dbReference>
<protein>
    <submittedName>
        <fullName evidence="3">T9SS type A sorting domain-containing protein</fullName>
    </submittedName>
</protein>